<gene>
    <name evidence="2" type="ORF">SAMN02982931_04783</name>
</gene>
<keyword evidence="3" id="KW-1185">Reference proteome</keyword>
<name>A0A1G6EPN2_9HYPH</name>
<feature type="compositionally biased region" description="Basic and acidic residues" evidence="1">
    <location>
        <begin position="1"/>
        <end position="24"/>
    </location>
</feature>
<dbReference type="Proteomes" id="UP000199071">
    <property type="component" value="Unassembled WGS sequence"/>
</dbReference>
<reference evidence="2 3" key="1">
    <citation type="submission" date="2016-10" db="EMBL/GenBank/DDBJ databases">
        <authorList>
            <person name="de Groot N.N."/>
        </authorList>
    </citation>
    <scope>NUCLEOTIDE SEQUENCE [LARGE SCALE GENOMIC DNA]</scope>
    <source>
        <strain evidence="2 3">ATCC 35022</strain>
    </source>
</reference>
<evidence type="ECO:0000256" key="1">
    <source>
        <dbReference type="SAM" id="MobiDB-lite"/>
    </source>
</evidence>
<evidence type="ECO:0000313" key="3">
    <source>
        <dbReference type="Proteomes" id="UP000199071"/>
    </source>
</evidence>
<feature type="region of interest" description="Disordered" evidence="1">
    <location>
        <begin position="1"/>
        <end position="65"/>
    </location>
</feature>
<organism evidence="2 3">
    <name type="scientific">Bauldia litoralis</name>
    <dbReference type="NCBI Taxonomy" id="665467"/>
    <lineage>
        <taxon>Bacteria</taxon>
        <taxon>Pseudomonadati</taxon>
        <taxon>Pseudomonadota</taxon>
        <taxon>Alphaproteobacteria</taxon>
        <taxon>Hyphomicrobiales</taxon>
        <taxon>Kaistiaceae</taxon>
        <taxon>Bauldia</taxon>
    </lineage>
</organism>
<evidence type="ECO:0000313" key="2">
    <source>
        <dbReference type="EMBL" id="SDB59286.1"/>
    </source>
</evidence>
<sequence>MERKSPKEQLAGHELIGFDRRDDAPGQTVRRASSAKVTIKPGFKPAVSASTADNVAKSRAPGSTS</sequence>
<dbReference type="EMBL" id="FMXQ01000022">
    <property type="protein sequence ID" value="SDB59286.1"/>
    <property type="molecule type" value="Genomic_DNA"/>
</dbReference>
<dbReference type="AlphaFoldDB" id="A0A1G6EPN2"/>
<protein>
    <submittedName>
        <fullName evidence="2">Uncharacterized protein</fullName>
    </submittedName>
</protein>
<proteinExistence type="predicted"/>
<dbReference type="RefSeq" id="WP_090881369.1">
    <property type="nucleotide sequence ID" value="NZ_FMXQ01000022.1"/>
</dbReference>
<accession>A0A1G6EPN2</accession>